<evidence type="ECO:0000256" key="4">
    <source>
        <dbReference type="ARBA" id="ARBA00022692"/>
    </source>
</evidence>
<evidence type="ECO:0000256" key="7">
    <source>
        <dbReference type="ARBA" id="ARBA00023136"/>
    </source>
</evidence>
<keyword evidence="4 12" id="KW-0812">Transmembrane</keyword>
<evidence type="ECO:0000256" key="1">
    <source>
        <dbReference type="ARBA" id="ARBA00004167"/>
    </source>
</evidence>
<evidence type="ECO:0000256" key="10">
    <source>
        <dbReference type="ARBA" id="ARBA00030803"/>
    </source>
</evidence>
<evidence type="ECO:0000256" key="2">
    <source>
        <dbReference type="ARBA" id="ARBA00004236"/>
    </source>
</evidence>
<proteinExistence type="predicted"/>
<sequence>MSEQTVGWALHALEPDEELDIVEHLAGCEECRRTAADVAGVTTGLATALPQHDPSPRLRESIVEQARHTPQVHRDADERPVPGDRLDPPVRPTGRHGRPVPPQGAAARPSVPGPQPAPVRARSSPTEDDGRPPAGPGRPRGRRRRVGRMLVAAAAVVAVLVGGGVLVGEIQSLRAERDATLAQAQQMEGVLAAIARPGTEHAFLAPEPGAPAVAAVIVQDDRREIVPMGLEPNQADEQTYVLWGLNGDEDPTAVGTFDVRSGASGPLSVASPGSGTYETYAVSLERGREAPPAPSAVTAAGQVET</sequence>
<dbReference type="InterPro" id="IPR018764">
    <property type="entry name" value="RskA_C"/>
</dbReference>
<evidence type="ECO:0000313" key="14">
    <source>
        <dbReference type="EMBL" id="MBP2367227.1"/>
    </source>
</evidence>
<dbReference type="InterPro" id="IPR051474">
    <property type="entry name" value="Anti-sigma-K/W_factor"/>
</dbReference>
<dbReference type="Gene3D" id="1.10.10.1320">
    <property type="entry name" value="Anti-sigma factor, zinc-finger domain"/>
    <property type="match status" value="1"/>
</dbReference>
<evidence type="ECO:0000256" key="11">
    <source>
        <dbReference type="SAM" id="MobiDB-lite"/>
    </source>
</evidence>
<protein>
    <recommendedName>
        <fullName evidence="10">Regulator of SigK</fullName>
    </recommendedName>
    <alternativeName>
        <fullName evidence="9">Sigma-K anti-sigma factor RskA</fullName>
    </alternativeName>
</protein>
<evidence type="ECO:0000313" key="15">
    <source>
        <dbReference type="Proteomes" id="UP001519295"/>
    </source>
</evidence>
<keyword evidence="8" id="KW-0804">Transcription</keyword>
<evidence type="ECO:0000256" key="6">
    <source>
        <dbReference type="ARBA" id="ARBA00023015"/>
    </source>
</evidence>
<feature type="region of interest" description="Disordered" evidence="11">
    <location>
        <begin position="67"/>
        <end position="144"/>
    </location>
</feature>
<feature type="domain" description="Anti-sigma K factor RskA C-terminal" evidence="13">
    <location>
        <begin position="150"/>
        <end position="295"/>
    </location>
</feature>
<evidence type="ECO:0000256" key="9">
    <source>
        <dbReference type="ARBA" id="ARBA00029829"/>
    </source>
</evidence>
<dbReference type="Pfam" id="PF10099">
    <property type="entry name" value="RskA_C"/>
    <property type="match status" value="1"/>
</dbReference>
<reference evidence="14 15" key="1">
    <citation type="submission" date="2021-03" db="EMBL/GenBank/DDBJ databases">
        <title>Sequencing the genomes of 1000 actinobacteria strains.</title>
        <authorList>
            <person name="Klenk H.-P."/>
        </authorList>
    </citation>
    <scope>NUCLEOTIDE SEQUENCE [LARGE SCALE GENOMIC DNA]</scope>
    <source>
        <strain evidence="14 15">DSM 45256</strain>
    </source>
</reference>
<evidence type="ECO:0000256" key="3">
    <source>
        <dbReference type="ARBA" id="ARBA00022475"/>
    </source>
</evidence>
<evidence type="ECO:0000256" key="12">
    <source>
        <dbReference type="SAM" id="Phobius"/>
    </source>
</evidence>
<keyword evidence="3" id="KW-1003">Cell membrane</keyword>
<dbReference type="EMBL" id="JAGINU010000001">
    <property type="protein sequence ID" value="MBP2367227.1"/>
    <property type="molecule type" value="Genomic_DNA"/>
</dbReference>
<comment type="subcellular location">
    <subcellularLocation>
        <location evidence="2">Cell membrane</location>
    </subcellularLocation>
    <subcellularLocation>
        <location evidence="1">Membrane</location>
        <topology evidence="1">Single-pass membrane protein</topology>
    </subcellularLocation>
</comment>
<organism evidence="14 15">
    <name type="scientific">Pseudonocardia parietis</name>
    <dbReference type="NCBI Taxonomy" id="570936"/>
    <lineage>
        <taxon>Bacteria</taxon>
        <taxon>Bacillati</taxon>
        <taxon>Actinomycetota</taxon>
        <taxon>Actinomycetes</taxon>
        <taxon>Pseudonocardiales</taxon>
        <taxon>Pseudonocardiaceae</taxon>
        <taxon>Pseudonocardia</taxon>
    </lineage>
</organism>
<keyword evidence="15" id="KW-1185">Reference proteome</keyword>
<name>A0ABS4VTH4_9PSEU</name>
<dbReference type="PANTHER" id="PTHR37461:SF1">
    <property type="entry name" value="ANTI-SIGMA-K FACTOR RSKA"/>
    <property type="match status" value="1"/>
</dbReference>
<feature type="compositionally biased region" description="Basic and acidic residues" evidence="11">
    <location>
        <begin position="67"/>
        <end position="88"/>
    </location>
</feature>
<feature type="transmembrane region" description="Helical" evidence="12">
    <location>
        <begin position="146"/>
        <end position="167"/>
    </location>
</feature>
<dbReference type="RefSeq" id="WP_210027352.1">
    <property type="nucleotide sequence ID" value="NZ_JAGINU010000001.1"/>
</dbReference>
<gene>
    <name evidence="14" type="ORF">JOF36_002923</name>
</gene>
<keyword evidence="6" id="KW-0805">Transcription regulation</keyword>
<evidence type="ECO:0000259" key="13">
    <source>
        <dbReference type="Pfam" id="PF10099"/>
    </source>
</evidence>
<dbReference type="InterPro" id="IPR041916">
    <property type="entry name" value="Anti_sigma_zinc_sf"/>
</dbReference>
<keyword evidence="5 12" id="KW-1133">Transmembrane helix</keyword>
<accession>A0ABS4VTH4</accession>
<dbReference type="Proteomes" id="UP001519295">
    <property type="component" value="Unassembled WGS sequence"/>
</dbReference>
<comment type="caution">
    <text evidence="14">The sequence shown here is derived from an EMBL/GenBank/DDBJ whole genome shotgun (WGS) entry which is preliminary data.</text>
</comment>
<dbReference type="PANTHER" id="PTHR37461">
    <property type="entry name" value="ANTI-SIGMA-K FACTOR RSKA"/>
    <property type="match status" value="1"/>
</dbReference>
<evidence type="ECO:0000256" key="5">
    <source>
        <dbReference type="ARBA" id="ARBA00022989"/>
    </source>
</evidence>
<evidence type="ECO:0000256" key="8">
    <source>
        <dbReference type="ARBA" id="ARBA00023163"/>
    </source>
</evidence>
<keyword evidence="7 12" id="KW-0472">Membrane</keyword>